<dbReference type="CDD" id="cd01644">
    <property type="entry name" value="RT_pepA17"/>
    <property type="match status" value="1"/>
</dbReference>
<feature type="compositionally biased region" description="Low complexity" evidence="1">
    <location>
        <begin position="1"/>
        <end position="16"/>
    </location>
</feature>
<dbReference type="Proteomes" id="UP000030758">
    <property type="component" value="Unassembled WGS sequence"/>
</dbReference>
<dbReference type="Gene3D" id="3.30.420.10">
    <property type="entry name" value="Ribonuclease H-like superfamily/Ribonuclease H"/>
    <property type="match status" value="1"/>
</dbReference>
<evidence type="ECO:0000259" key="2">
    <source>
        <dbReference type="PROSITE" id="PS50994"/>
    </source>
</evidence>
<dbReference type="EMBL" id="KL367570">
    <property type="protein sequence ID" value="KFD63600.1"/>
    <property type="molecule type" value="Genomic_DNA"/>
</dbReference>
<dbReference type="Pfam" id="PF03564">
    <property type="entry name" value="DUF1759"/>
    <property type="match status" value="1"/>
</dbReference>
<dbReference type="InterPro" id="IPR041588">
    <property type="entry name" value="Integrase_H2C2"/>
</dbReference>
<sequence>MPRSRSLRSTSSRTAPSSPPSVPSENGRMPHTELSRMCDLLNNLSEKLDRIALGLVPSSFQQGSSLRQTSENVNVVETTETKPLTEKGDSAQVDQSWFCPSATRSSSNVHGPNPWLQKLVPAANIEIFDGDPRSWPRFIAGFKSMVHDSLSSDVVRLAVLAQLLSPRLREGFAGLLSTPSMYPQVLQELQNLYGDPVAAVQSHALALTSIEPLRSESLAEMERFYLQVNGPVTVLERNQRQHELNSVVLVTQVSSKLTRNLREKWAHQVYMRSPETLNLRHFVEWLKELMMEKRLLASLATHGEAVVAVAPASSRRRAPKMEPGSKGVRVTTGTPSHHCVVCNADSHSISSCPKFSEMDMADRLVVIRKDRLCIRCLKRGHTKQNCMSRRKCSISGCRGTHHPLLHGAPRIYSSQTTEQEPSSTKGLELTSTTVHTAAVNNQAKNMQVLCAVVPVQVMFGTKTCRTFALLDSGAEVSVMSEALSKKLKMTGQRREFDIRTISGVTRVSAGESHCLISSVDGCTTFKVDPVIIVPKLDLALRCGSLQVLKSKWAHLADLPLCDAMNGDVEMLIGMNVPLAHRHYDLRIPKSGSAGPVGLRTPFGWTVVGQVPAVENCLDLNLGQLSIRRHQCAPVSGLEQLKRDIERFWAVETCGAPTEQRVLPEDRVALDMLRGSTRFTGSRYEVGMLWKSFSPSLPDNRAAMLRRFYRSERRLLNHPWLAKAYAEKMEESLRLGHAERVEEAATDCQPGRTWFLPHHAVISPQKPGKVRVVFDASARHKGVSLNDCLIKGPDFLVDMTGLLLRFRLRRIPLSADIEKMYHQVEVPPADRSALQFFWRQPGSKKCPTVYRMRVHVFGVTCSPSCCIYALRQAAEANRKLYPQAADRILRNMYVDNFLDSVDTVQEAQETYRQLVTVLGSSGFRLRQWASSSRELLAGIPVSERADPQIDLTRDTLGREKTLGLVWDCEKDEFCFNWSQSDNPSHTKREFLSIAARIFDPLGIITPLTIVARILIQELWIAKCDWDDVPSEDILAKWKTWLLNMEGLPSISVPRFIRGSEGPGSLHVFCDASRSAYGAVAYYLTKENERFAHVSFVMSRAKVAPLRGLTIPRLELQGAVLAARMATAVARELSLNLGDVTFWTDSAVVLHWLKSTGRRFCTFVENRVSEILDVAPSNRWRFVPGKENPADLLSRGTTLEKLVQSSWFSGPSFLSNSPNTWPVESSEVDDVPIEDLELVHSSCHVGIHNAPSEDVILQLVDRSSQLRRLLRVVAWVRRAVSIFRSPADSRPVGVISGKELIDSWKTCIKSVQRYYFASEVDCLSRKRPLARTSRLRMVTPFLDEVGILRVGGRLHLSHLPFEARNPPILPPRHRLSIMLIEDAHADRGHSGIEDTMAEVRSRAWIIDLRALVRRVLSKCIVCRRQIGTPQKTPFAWLPKARVQQPLHAFAQTGLDFFGPFLISVRRSTEKRWVCLFTYTSRRAVHLEVCHSLDADSFLAAFRRFTARPGGMAVCISDNGTNFVAGDRVLREGIKRLNSSNVEEFMAKRNIEWHFNPPGAPNFGGTWERLCHCAKRALATVLNGKTVPEEVFHTVVVEVEGLLNGRPLTHVSSDARDAEPLTPNHFLLGRPYASVPATLFEEGLKSI</sequence>
<feature type="region of interest" description="Disordered" evidence="1">
    <location>
        <begin position="1"/>
        <end position="30"/>
    </location>
</feature>
<dbReference type="InterPro" id="IPR043502">
    <property type="entry name" value="DNA/RNA_pol_sf"/>
</dbReference>
<feature type="domain" description="Integrase catalytic" evidence="2">
    <location>
        <begin position="1439"/>
        <end position="1628"/>
    </location>
</feature>
<evidence type="ECO:0000313" key="3">
    <source>
        <dbReference type="EMBL" id="KFD63600.1"/>
    </source>
</evidence>
<dbReference type="InterPro" id="IPR043128">
    <property type="entry name" value="Rev_trsase/Diguanyl_cyclase"/>
</dbReference>
<dbReference type="PANTHER" id="PTHR47331">
    <property type="entry name" value="PHD-TYPE DOMAIN-CONTAINING PROTEIN"/>
    <property type="match status" value="1"/>
</dbReference>
<dbReference type="GO" id="GO:0042575">
    <property type="term" value="C:DNA polymerase complex"/>
    <property type="evidence" value="ECO:0007669"/>
    <property type="project" value="UniProtKB-ARBA"/>
</dbReference>
<name>A0A085N2A4_9BILA</name>
<dbReference type="InterPro" id="IPR001584">
    <property type="entry name" value="Integrase_cat-core"/>
</dbReference>
<dbReference type="Gene3D" id="3.10.10.10">
    <property type="entry name" value="HIV Type 1 Reverse Transcriptase, subunit A, domain 1"/>
    <property type="match status" value="1"/>
</dbReference>
<dbReference type="Pfam" id="PF17921">
    <property type="entry name" value="Integrase_H2C2"/>
    <property type="match status" value="1"/>
</dbReference>
<dbReference type="InterPro" id="IPR021109">
    <property type="entry name" value="Peptidase_aspartic_dom_sf"/>
</dbReference>
<dbReference type="GO" id="GO:0015074">
    <property type="term" value="P:DNA integration"/>
    <property type="evidence" value="ECO:0007669"/>
    <property type="project" value="InterPro"/>
</dbReference>
<dbReference type="PANTHER" id="PTHR47331:SF1">
    <property type="entry name" value="GAG-LIKE PROTEIN"/>
    <property type="match status" value="1"/>
</dbReference>
<reference evidence="3" key="1">
    <citation type="journal article" date="2014" name="Nat. Genet.">
        <title>Genome and transcriptome of the porcine whipworm Trichuris suis.</title>
        <authorList>
            <person name="Jex A.R."/>
            <person name="Nejsum P."/>
            <person name="Schwarz E.M."/>
            <person name="Hu L."/>
            <person name="Young N.D."/>
            <person name="Hall R.S."/>
            <person name="Korhonen P.K."/>
            <person name="Liao S."/>
            <person name="Thamsborg S."/>
            <person name="Xia J."/>
            <person name="Xu P."/>
            <person name="Wang S."/>
            <person name="Scheerlinck J.P."/>
            <person name="Hofmann A."/>
            <person name="Sternberg P.W."/>
            <person name="Wang J."/>
            <person name="Gasser R.B."/>
        </authorList>
    </citation>
    <scope>NUCLEOTIDE SEQUENCE [LARGE SCALE GENOMIC DNA]</scope>
    <source>
        <strain evidence="3">DCEP-RM93F</strain>
    </source>
</reference>
<dbReference type="SUPFAM" id="SSF53098">
    <property type="entry name" value="Ribonuclease H-like"/>
    <property type="match status" value="1"/>
</dbReference>
<dbReference type="PROSITE" id="PS50994">
    <property type="entry name" value="INTEGRASE"/>
    <property type="match status" value="1"/>
</dbReference>
<dbReference type="Gene3D" id="3.30.70.270">
    <property type="match status" value="1"/>
</dbReference>
<dbReference type="GO" id="GO:0003676">
    <property type="term" value="F:nucleic acid binding"/>
    <property type="evidence" value="ECO:0007669"/>
    <property type="project" value="InterPro"/>
</dbReference>
<organism evidence="3">
    <name type="scientific">Trichuris suis</name>
    <name type="common">pig whipworm</name>
    <dbReference type="NCBI Taxonomy" id="68888"/>
    <lineage>
        <taxon>Eukaryota</taxon>
        <taxon>Metazoa</taxon>
        <taxon>Ecdysozoa</taxon>
        <taxon>Nematoda</taxon>
        <taxon>Enoplea</taxon>
        <taxon>Dorylaimia</taxon>
        <taxon>Trichinellida</taxon>
        <taxon>Trichuridae</taxon>
        <taxon>Trichuris</taxon>
    </lineage>
</organism>
<gene>
    <name evidence="3" type="ORF">M514_24226</name>
</gene>
<evidence type="ECO:0000256" key="1">
    <source>
        <dbReference type="SAM" id="MobiDB-lite"/>
    </source>
</evidence>
<accession>A0A085N2A4</accession>
<proteinExistence type="predicted"/>
<dbReference type="SUPFAM" id="SSF56672">
    <property type="entry name" value="DNA/RNA polymerases"/>
    <property type="match status" value="1"/>
</dbReference>
<dbReference type="InterPro" id="IPR008042">
    <property type="entry name" value="Retrotrans_Pao"/>
</dbReference>
<dbReference type="Gene3D" id="1.10.340.70">
    <property type="match status" value="1"/>
</dbReference>
<protein>
    <recommendedName>
        <fullName evidence="2">Integrase catalytic domain-containing protein</fullName>
    </recommendedName>
</protein>
<dbReference type="InterPro" id="IPR036397">
    <property type="entry name" value="RNaseH_sf"/>
</dbReference>
<dbReference type="InterPro" id="IPR012337">
    <property type="entry name" value="RNaseH-like_sf"/>
</dbReference>
<dbReference type="Pfam" id="PF05380">
    <property type="entry name" value="Peptidase_A17"/>
    <property type="match status" value="1"/>
</dbReference>
<dbReference type="InterPro" id="IPR005312">
    <property type="entry name" value="DUF1759"/>
</dbReference>
<dbReference type="Gene3D" id="2.40.70.10">
    <property type="entry name" value="Acid Proteases"/>
    <property type="match status" value="1"/>
</dbReference>